<dbReference type="Gene3D" id="3.60.110.10">
    <property type="entry name" value="Carbon-nitrogen hydrolase"/>
    <property type="match status" value="1"/>
</dbReference>
<proteinExistence type="inferred from homology"/>
<comment type="caution">
    <text evidence="7">The sequence shown here is derived from an EMBL/GenBank/DDBJ whole genome shotgun (WGS) entry which is preliminary data.</text>
</comment>
<keyword evidence="8" id="KW-1185">Reference proteome</keyword>
<evidence type="ECO:0000313" key="8">
    <source>
        <dbReference type="Proteomes" id="UP000636949"/>
    </source>
</evidence>
<dbReference type="Proteomes" id="UP000636949">
    <property type="component" value="Unassembled WGS sequence"/>
</dbReference>
<evidence type="ECO:0000256" key="5">
    <source>
        <dbReference type="ARBA" id="ARBA00072139"/>
    </source>
</evidence>
<dbReference type="NCBIfam" id="NF007757">
    <property type="entry name" value="PRK10438.1"/>
    <property type="match status" value="1"/>
</dbReference>
<reference evidence="7" key="2">
    <citation type="submission" date="2020-09" db="EMBL/GenBank/DDBJ databases">
        <authorList>
            <person name="Sun Q."/>
            <person name="Zhou Y."/>
        </authorList>
    </citation>
    <scope>NUCLEOTIDE SEQUENCE</scope>
    <source>
        <strain evidence="7">CGMCC 1.15758</strain>
    </source>
</reference>
<evidence type="ECO:0000313" key="7">
    <source>
        <dbReference type="EMBL" id="GGF89331.1"/>
    </source>
</evidence>
<evidence type="ECO:0000256" key="1">
    <source>
        <dbReference type="ARBA" id="ARBA00010613"/>
    </source>
</evidence>
<dbReference type="InterPro" id="IPR003010">
    <property type="entry name" value="C-N_Hydrolase"/>
</dbReference>
<dbReference type="PANTHER" id="PTHR47799">
    <property type="entry name" value="OMEGA-AMIDASE YAFV"/>
    <property type="match status" value="1"/>
</dbReference>
<dbReference type="EC" id="3.5.1.3" evidence="3"/>
<comment type="catalytic activity">
    <reaction evidence="4">
        <text>a monoamide of a dicarboxylate + H2O = a dicarboxylate + NH4(+)</text>
        <dbReference type="Rhea" id="RHEA:11716"/>
        <dbReference type="ChEBI" id="CHEBI:15377"/>
        <dbReference type="ChEBI" id="CHEBI:28938"/>
        <dbReference type="ChEBI" id="CHEBI:28965"/>
        <dbReference type="ChEBI" id="CHEBI:77450"/>
        <dbReference type="EC" id="3.5.1.3"/>
    </reaction>
</comment>
<dbReference type="InterPro" id="IPR052737">
    <property type="entry name" value="Omega-amidase_YafV"/>
</dbReference>
<sequence>MSSLKVAVIQSDIAWEDKHQNYTHFEKTIAGLEPCDLIVLPEMFNVGFTPNMDKAITPEDEIISWLKHQAQYKNAAIIGSVVVLNDMQKAVNRLFFVTPVGLVSHYDKCHLFVLSDEYKLLSAGQSREIVHYKGFDILLSICFDLRFPVFNCNNNDYDLLINIASWPAKRREHWRTLLQARAIENQAYVIGCNRIGRDGLGFDYSGDSLCIHFDGEIKQDIAAYISGVLYHTFDKSSLDDYRNNFKVLASQDKFSLNLTTN</sequence>
<dbReference type="EMBL" id="BMJS01000002">
    <property type="protein sequence ID" value="GGF89331.1"/>
    <property type="molecule type" value="Genomic_DNA"/>
</dbReference>
<keyword evidence="2 7" id="KW-0378">Hydrolase</keyword>
<reference evidence="7" key="1">
    <citation type="journal article" date="2014" name="Int. J. Syst. Evol. Microbiol.">
        <title>Complete genome sequence of Corynebacterium casei LMG S-19264T (=DSM 44701T), isolated from a smear-ripened cheese.</title>
        <authorList>
            <consortium name="US DOE Joint Genome Institute (JGI-PGF)"/>
            <person name="Walter F."/>
            <person name="Albersmeier A."/>
            <person name="Kalinowski J."/>
            <person name="Ruckert C."/>
        </authorList>
    </citation>
    <scope>NUCLEOTIDE SEQUENCE</scope>
    <source>
        <strain evidence="7">CGMCC 1.15758</strain>
    </source>
</reference>
<dbReference type="PANTHER" id="PTHR47799:SF1">
    <property type="entry name" value="OMEGA-AMIDASE YAFV"/>
    <property type="match status" value="1"/>
</dbReference>
<dbReference type="RefSeq" id="WP_117001428.1">
    <property type="nucleotide sequence ID" value="NZ_BMJS01000002.1"/>
</dbReference>
<name>A0A8J2Z2K7_9GAMM</name>
<dbReference type="InterPro" id="IPR036526">
    <property type="entry name" value="C-N_Hydrolase_sf"/>
</dbReference>
<dbReference type="AlphaFoldDB" id="A0A8J2Z2K7"/>
<dbReference type="PROSITE" id="PS50263">
    <property type="entry name" value="CN_HYDROLASE"/>
    <property type="match status" value="1"/>
</dbReference>
<evidence type="ECO:0000259" key="6">
    <source>
        <dbReference type="PROSITE" id="PS50263"/>
    </source>
</evidence>
<dbReference type="FunFam" id="3.60.110.10:FF:000004">
    <property type="entry name" value="Carbon-nitrogen hydrolase"/>
    <property type="match status" value="1"/>
</dbReference>
<evidence type="ECO:0000256" key="2">
    <source>
        <dbReference type="ARBA" id="ARBA00022801"/>
    </source>
</evidence>
<feature type="domain" description="CN hydrolase" evidence="6">
    <location>
        <begin position="4"/>
        <end position="235"/>
    </location>
</feature>
<protein>
    <recommendedName>
        <fullName evidence="5">Omega-amidase YafV</fullName>
        <ecNumber evidence="3">3.5.1.3</ecNumber>
    </recommendedName>
</protein>
<accession>A0A8J2Z2K7</accession>
<dbReference type="GO" id="GO:0106008">
    <property type="term" value="F:2-oxoglutaramate amidase activity"/>
    <property type="evidence" value="ECO:0007669"/>
    <property type="project" value="TreeGrafter"/>
</dbReference>
<dbReference type="Pfam" id="PF00795">
    <property type="entry name" value="CN_hydrolase"/>
    <property type="match status" value="1"/>
</dbReference>
<dbReference type="OrthoDB" id="9811121at2"/>
<gene>
    <name evidence="7" type="ORF">GCM10010995_03290</name>
</gene>
<organism evidence="7 8">
    <name type="scientific">Cysteiniphilum litorale</name>
    <dbReference type="NCBI Taxonomy" id="2056700"/>
    <lineage>
        <taxon>Bacteria</taxon>
        <taxon>Pseudomonadati</taxon>
        <taxon>Pseudomonadota</taxon>
        <taxon>Gammaproteobacteria</taxon>
        <taxon>Thiotrichales</taxon>
        <taxon>Fastidiosibacteraceae</taxon>
        <taxon>Cysteiniphilum</taxon>
    </lineage>
</organism>
<evidence type="ECO:0000256" key="4">
    <source>
        <dbReference type="ARBA" id="ARBA00052904"/>
    </source>
</evidence>
<comment type="similarity">
    <text evidence="1">Belongs to the carbon-nitrogen hydrolase superfamily. NIT1/NIT2 family.</text>
</comment>
<dbReference type="SUPFAM" id="SSF56317">
    <property type="entry name" value="Carbon-nitrogen hydrolase"/>
    <property type="match status" value="1"/>
</dbReference>
<evidence type="ECO:0000256" key="3">
    <source>
        <dbReference type="ARBA" id="ARBA00039118"/>
    </source>
</evidence>
<dbReference type="GO" id="GO:0050152">
    <property type="term" value="F:omega-amidase activity"/>
    <property type="evidence" value="ECO:0007669"/>
    <property type="project" value="UniProtKB-EC"/>
</dbReference>